<protein>
    <submittedName>
        <fullName evidence="1">Uncharacterized protein</fullName>
    </submittedName>
</protein>
<gene>
    <name evidence="1" type="ORF">ACG02S_01030</name>
</gene>
<dbReference type="Proteomes" id="UP001606300">
    <property type="component" value="Unassembled WGS sequence"/>
</dbReference>
<comment type="caution">
    <text evidence="1">The sequence shown here is derived from an EMBL/GenBank/DDBJ whole genome shotgun (WGS) entry which is preliminary data.</text>
</comment>
<dbReference type="SUPFAM" id="SSF158668">
    <property type="entry name" value="MtlR-like"/>
    <property type="match status" value="1"/>
</dbReference>
<name>A0ABW7EGI7_9BURK</name>
<keyword evidence="2" id="KW-1185">Reference proteome</keyword>
<accession>A0ABW7EGI7</accession>
<dbReference type="RefSeq" id="WP_394468580.1">
    <property type="nucleotide sequence ID" value="NZ_JBIGHY010000001.1"/>
</dbReference>
<evidence type="ECO:0000313" key="1">
    <source>
        <dbReference type="EMBL" id="MFG6412474.1"/>
    </source>
</evidence>
<dbReference type="EMBL" id="JBIGHY010000001">
    <property type="protein sequence ID" value="MFG6412474.1"/>
    <property type="molecule type" value="Genomic_DNA"/>
</dbReference>
<proteinExistence type="predicted"/>
<reference evidence="1 2" key="1">
    <citation type="submission" date="2024-09" db="EMBL/GenBank/DDBJ databases">
        <title>Novel species of the genus Pelomonas and Roseateles isolated from streams.</title>
        <authorList>
            <person name="Lu H."/>
        </authorList>
    </citation>
    <scope>NUCLEOTIDE SEQUENCE [LARGE SCALE GENOMIC DNA]</scope>
    <source>
        <strain evidence="1 2">DC23W</strain>
    </source>
</reference>
<sequence>MTAPAGIEFTIHDVKGALSQVPDDASVVLGAALLHSALGRLFERRLGAESHELLSNGAPIGAFPTRIQLAHGLGWIDNDTCDDLARVHTIREETTPAIGSKPFARAIAFERCAGFNVAEALFGRVPPDAPGMHDGMTVIQTPIGDEAAQVARHRFEVTVELLEQRLDGL</sequence>
<evidence type="ECO:0000313" key="2">
    <source>
        <dbReference type="Proteomes" id="UP001606300"/>
    </source>
</evidence>
<dbReference type="Gene3D" id="1.20.120.330">
    <property type="entry name" value="Nucleotidyltransferases domain 2"/>
    <property type="match status" value="1"/>
</dbReference>
<dbReference type="InterPro" id="IPR038026">
    <property type="entry name" value="MtlR-like_sf"/>
</dbReference>
<organism evidence="1 2">
    <name type="scientific">Pelomonas dachongensis</name>
    <dbReference type="NCBI Taxonomy" id="3299029"/>
    <lineage>
        <taxon>Bacteria</taxon>
        <taxon>Pseudomonadati</taxon>
        <taxon>Pseudomonadota</taxon>
        <taxon>Betaproteobacteria</taxon>
        <taxon>Burkholderiales</taxon>
        <taxon>Sphaerotilaceae</taxon>
        <taxon>Roseateles</taxon>
    </lineage>
</organism>